<dbReference type="RefSeq" id="WP_115926079.1">
    <property type="nucleotide sequence ID" value="NZ_QNVV01000001.1"/>
</dbReference>
<dbReference type="OrthoDB" id="956078at2"/>
<name>A0A3D9B9L6_9FLAO</name>
<evidence type="ECO:0000313" key="2">
    <source>
        <dbReference type="Proteomes" id="UP000256257"/>
    </source>
</evidence>
<dbReference type="Proteomes" id="UP000256257">
    <property type="component" value="Unassembled WGS sequence"/>
</dbReference>
<reference evidence="1 2" key="1">
    <citation type="submission" date="2018-06" db="EMBL/GenBank/DDBJ databases">
        <title>Novel Chryseobacterium species.</title>
        <authorList>
            <person name="Newman J."/>
            <person name="Hugo C."/>
            <person name="Oosthuizen L."/>
            <person name="Charimba G."/>
        </authorList>
    </citation>
    <scope>NUCLEOTIDE SEQUENCE [LARGE SCALE GENOMIC DNA]</scope>
    <source>
        <strain evidence="1 2">7_F195</strain>
    </source>
</reference>
<sequence>MKIKIIKVEDNEFVEGEIIEARKLNVVLPSITDGWRFNFKKHSKNKDAQVFVLIIDGNNRIEGCLIFEMKDKVEPYMAFIEVAPHNRGDKKEFESIAGCLIAYACKLSFVYGKKWYTGWLAFDVQEETEESTLQLMAIYSKKYRAQRFADTTIMLISPEDGEWLINEYLKTE</sequence>
<proteinExistence type="predicted"/>
<evidence type="ECO:0000313" key="1">
    <source>
        <dbReference type="EMBL" id="REC50253.1"/>
    </source>
</evidence>
<dbReference type="EMBL" id="QNVV01000001">
    <property type="protein sequence ID" value="REC50253.1"/>
    <property type="molecule type" value="Genomic_DNA"/>
</dbReference>
<evidence type="ECO:0008006" key="3">
    <source>
        <dbReference type="Google" id="ProtNLM"/>
    </source>
</evidence>
<organism evidence="1 2">
    <name type="scientific">Chryseobacterium pennipullorum</name>
    <dbReference type="NCBI Taxonomy" id="2258963"/>
    <lineage>
        <taxon>Bacteria</taxon>
        <taxon>Pseudomonadati</taxon>
        <taxon>Bacteroidota</taxon>
        <taxon>Flavobacteriia</taxon>
        <taxon>Flavobacteriales</taxon>
        <taxon>Weeksellaceae</taxon>
        <taxon>Chryseobacterium group</taxon>
        <taxon>Chryseobacterium</taxon>
    </lineage>
</organism>
<gene>
    <name evidence="1" type="ORF">DRF67_01620</name>
</gene>
<protein>
    <recommendedName>
        <fullName evidence="3">N-acetyltransferase</fullName>
    </recommendedName>
</protein>
<accession>A0A3D9B9L6</accession>
<keyword evidence="2" id="KW-1185">Reference proteome</keyword>
<dbReference type="AlphaFoldDB" id="A0A3D9B9L6"/>
<comment type="caution">
    <text evidence="1">The sequence shown here is derived from an EMBL/GenBank/DDBJ whole genome shotgun (WGS) entry which is preliminary data.</text>
</comment>